<feature type="compositionally biased region" description="Basic and acidic residues" evidence="10">
    <location>
        <begin position="1712"/>
        <end position="1722"/>
    </location>
</feature>
<feature type="transmembrane region" description="Helical" evidence="11">
    <location>
        <begin position="156"/>
        <end position="178"/>
    </location>
</feature>
<reference evidence="14" key="1">
    <citation type="submission" date="2025-08" db="UniProtKB">
        <authorList>
            <consortium name="RefSeq"/>
        </authorList>
    </citation>
    <scope>IDENTIFICATION</scope>
    <source>
        <tissue evidence="14">Muscle</tissue>
    </source>
</reference>
<evidence type="ECO:0000313" key="13">
    <source>
        <dbReference type="Proteomes" id="UP000694941"/>
    </source>
</evidence>
<dbReference type="InterPro" id="IPR026082">
    <property type="entry name" value="ABCA"/>
</dbReference>
<dbReference type="PROSITE" id="PS50893">
    <property type="entry name" value="ABC_TRANSPORTER_2"/>
    <property type="match status" value="2"/>
</dbReference>
<dbReference type="CDD" id="cd03263">
    <property type="entry name" value="ABC_subfamily_A"/>
    <property type="match status" value="2"/>
</dbReference>
<proteinExistence type="inferred from homology"/>
<comment type="subcellular location">
    <subcellularLocation>
        <location evidence="1">Membrane</location>
        <topology evidence="1">Multi-pass membrane protein</topology>
    </subcellularLocation>
</comment>
<keyword evidence="9 11" id="KW-0472">Membrane</keyword>
<dbReference type="GeneID" id="106457888"/>
<feature type="domain" description="ABC transporter" evidence="12">
    <location>
        <begin position="1322"/>
        <end position="1556"/>
    </location>
</feature>
<evidence type="ECO:0000256" key="6">
    <source>
        <dbReference type="ARBA" id="ARBA00022741"/>
    </source>
</evidence>
<feature type="transmembrane region" description="Helical" evidence="11">
    <location>
        <begin position="1258"/>
        <end position="1278"/>
    </location>
</feature>
<feature type="domain" description="ABC transporter" evidence="12">
    <location>
        <begin position="387"/>
        <end position="622"/>
    </location>
</feature>
<feature type="region of interest" description="Disordered" evidence="10">
    <location>
        <begin position="1692"/>
        <end position="1722"/>
    </location>
</feature>
<dbReference type="SUPFAM" id="SSF52540">
    <property type="entry name" value="P-loop containing nucleoside triphosphate hydrolases"/>
    <property type="match status" value="2"/>
</dbReference>
<accession>A0ABM1B1C8</accession>
<evidence type="ECO:0000259" key="12">
    <source>
        <dbReference type="PROSITE" id="PS50893"/>
    </source>
</evidence>
<dbReference type="SMART" id="SM00382">
    <property type="entry name" value="AAA"/>
    <property type="match status" value="2"/>
</dbReference>
<dbReference type="PROSITE" id="PS00211">
    <property type="entry name" value="ABC_TRANSPORTER_1"/>
    <property type="match status" value="1"/>
</dbReference>
<evidence type="ECO:0000256" key="2">
    <source>
        <dbReference type="ARBA" id="ARBA00008869"/>
    </source>
</evidence>
<evidence type="ECO:0000256" key="4">
    <source>
        <dbReference type="ARBA" id="ARBA00022692"/>
    </source>
</evidence>
<evidence type="ECO:0000256" key="7">
    <source>
        <dbReference type="ARBA" id="ARBA00022840"/>
    </source>
</evidence>
<evidence type="ECO:0000256" key="8">
    <source>
        <dbReference type="ARBA" id="ARBA00022989"/>
    </source>
</evidence>
<dbReference type="InterPro" id="IPR003593">
    <property type="entry name" value="AAA+_ATPase"/>
</dbReference>
<protein>
    <submittedName>
        <fullName evidence="14">ATP-binding cassette sub-family A member 1-like</fullName>
    </submittedName>
</protein>
<keyword evidence="13" id="KW-1185">Reference proteome</keyword>
<feature type="transmembrane region" description="Helical" evidence="11">
    <location>
        <begin position="1062"/>
        <end position="1084"/>
    </location>
</feature>
<comment type="similarity">
    <text evidence="2">Belongs to the ABC transporter superfamily. ABCA family.</text>
</comment>
<sequence>MNVGEKNNLREKRAVEETGRLPSHIEYKIRMDIDNVPTTRKIKDRFWSPGPNDNFMENMRYFRGFVQMQELLDQTILSVHSEGNDTELPINYLQQFPYPCYKKDGFGYFLKSMLPPVMIIAWIFLVAFLIRERVLEQELHLEQILYVMGLKPLVSWMAWFLSGLVVLTSVVICVVAILKLGGILPYSDWLVVFIFLMDYALALLMFSYMMSVFFKIATIAALTGIIAYLLSFLPFVLIVTLETHIELWKKLLNCLLMSTSFCYGCLYFTRFEKQGVGIQWDNIWESPMPGDSMNFALACIMMLVDSVVYFLVAWYVSTVWHAGNKARRQPWYFFLTPRYWGCCRPRRVYIVPPTVPFSMNTGAYLIQEIKNLDNCEMATGTTGQVGISLHNLHVVYNAGRSFQHTAVAGLTLELYEGHITTLLGQNGAGKTTTINVLTGQQQPTSGAAFVYGKILPDEFSGVQKLLGYCPQYNILFARLTVKEHLLFFAKLKGILDGKKLQQDIDEMLHSTGLWNLQDTQAQFLSGGMQRRLCVALAFVGGSKLIILDEPTSSVDPVARRNIWDLIVKYRHGRTILLTTHHMDEADILSDRVAMIHRGKLLCYGSPLLLKSQFGCGYQLTLSHHGSDTDHDSDSGRASTNGSDVDSCDMSGVMVLIKSFVPTAQLQEDHGSEMIISLPQRSSDGTPYNLSGLFTHLEENLHKLGFGSYGLSSTTLEEVFLTLCTLEDSDVPFMKAQEQLSIKSGLLVRTSSNTESLSTCSEEDAPLVELNVNSDPWATKSLNLGSKCLLTGPHLKLQQFIALLIKRCYHTYRDWKTLMCAIVLPCLFIAIAMGFATIKPIRTAEPALLLTPSMYGPNAASFISLKKGEQNIANDVISQLLSPPGIGTMCMRPPPKGMSLQCKTTNSTVFKMSKENSNKKRYIGSKNQCSCSKEKYCGVQDSLIDKTQPLYDTRTEDIIYNLTDVVINDYLLNTYPAFIEQRYGGWSAERSGENAAMKVWFENSGYHAVPAYMNALSNAILRYNMKVQGQDPREFGITVYNHPLHLTSAQLSRESLLHRVAEVGIALVFLLGFAFIPSSFVVYLVRERTQEEKRLQFVGGVGPALYWFSSLIWDMFLVVIAVCLAAVIIAGFSLPVYVTKLNMPAVLLLLLLFGWAMTPLMYLLEKLFKEASIAFMVLYCINIFIGINIMVANLLLTIFEVDNMADDVMVTLKYIGVLFPQYALIGGLVDLAKNHIQAEIFAMFGQDTYISPFSMELLGYHYIILAVEGLIFFILNLLLELHFFNCLKSFQHSKPRDPLFTEDNDVAEERKRVMSEASKHDVLKLVSLSKEFQSIAGRNVAVDNVSLAIPKGECFGLLGVNGAGKTTLFRILTGQLEATSGNVYIKNKTVEDIVSCSNTLLGYCPQADAVDDLLTPEQHLVIYAKLRGIPPKDVGKVVQKALIKFHLKLYASRKVGNLSRGTKRKLCSAISMLGNPQLILLDEPTSGMDPLTKRLVWNNVQLAVKDQRSVLFTSHSMEECDILCSRLSIMVNGKLKCLGSPHYLKYKLGTGYTITIRMAENKADWGPVINFIHTFFPTSVLRAHHCNMIEFSLPTKNVPLSVIFGCLEENGEELGIRDFSVSQTTLDQVFVSFARQQTDGIEDELYDSESCGVIQTPVAAYNPTLYGVPKDDTDKNIRLSTFTNTSYISEEEPEFQTNSLVRKSSQSPFSMYEDGHDYQSTKF</sequence>
<evidence type="ECO:0000256" key="9">
    <source>
        <dbReference type="ARBA" id="ARBA00023136"/>
    </source>
</evidence>
<feature type="transmembrane region" description="Helical" evidence="11">
    <location>
        <begin position="1144"/>
        <end position="1163"/>
    </location>
</feature>
<feature type="transmembrane region" description="Helical" evidence="11">
    <location>
        <begin position="251"/>
        <end position="269"/>
    </location>
</feature>
<dbReference type="InterPro" id="IPR003439">
    <property type="entry name" value="ABC_transporter-like_ATP-bd"/>
</dbReference>
<dbReference type="RefSeq" id="XP_013772792.1">
    <property type="nucleotide sequence ID" value="XM_013917338.2"/>
</dbReference>
<dbReference type="Pfam" id="PF23321">
    <property type="entry name" value="R1_ABCA1"/>
    <property type="match status" value="1"/>
</dbReference>
<dbReference type="InterPro" id="IPR027417">
    <property type="entry name" value="P-loop_NTPase"/>
</dbReference>
<keyword evidence="4 11" id="KW-0812">Transmembrane</keyword>
<evidence type="ECO:0000256" key="11">
    <source>
        <dbReference type="SAM" id="Phobius"/>
    </source>
</evidence>
<keyword evidence="3" id="KW-0813">Transport</keyword>
<keyword evidence="7" id="KW-0067">ATP-binding</keyword>
<dbReference type="PANTHER" id="PTHR19229:SF36">
    <property type="entry name" value="ATP-BINDING CASSETTE SUB-FAMILY A MEMBER 2"/>
    <property type="match status" value="1"/>
</dbReference>
<evidence type="ECO:0000256" key="5">
    <source>
        <dbReference type="ARBA" id="ARBA00022737"/>
    </source>
</evidence>
<dbReference type="Gene3D" id="3.40.50.300">
    <property type="entry name" value="P-loop containing nucleotide triphosphate hydrolases"/>
    <property type="match status" value="2"/>
</dbReference>
<dbReference type="Pfam" id="PF00005">
    <property type="entry name" value="ABC_tran"/>
    <property type="match status" value="2"/>
</dbReference>
<gene>
    <name evidence="14" type="primary">LOC106457888</name>
</gene>
<keyword evidence="6" id="KW-0547">Nucleotide-binding</keyword>
<dbReference type="InterPro" id="IPR056264">
    <property type="entry name" value="R2_ABCA1-4-like"/>
</dbReference>
<feature type="transmembrane region" description="Helical" evidence="11">
    <location>
        <begin position="1104"/>
        <end position="1132"/>
    </location>
</feature>
<feature type="compositionally biased region" description="Polar residues" evidence="10">
    <location>
        <begin position="1694"/>
        <end position="1708"/>
    </location>
</feature>
<dbReference type="Pfam" id="PF12698">
    <property type="entry name" value="ABC2_membrane_3"/>
    <property type="match status" value="2"/>
</dbReference>
<feature type="transmembrane region" description="Helical" evidence="11">
    <location>
        <begin position="816"/>
        <end position="837"/>
    </location>
</feature>
<dbReference type="InterPro" id="IPR013525">
    <property type="entry name" value="ABC2_TM"/>
</dbReference>
<feature type="transmembrane region" description="Helical" evidence="11">
    <location>
        <begin position="216"/>
        <end position="239"/>
    </location>
</feature>
<feature type="transmembrane region" description="Helical" evidence="11">
    <location>
        <begin position="190"/>
        <end position="210"/>
    </location>
</feature>
<feature type="transmembrane region" description="Helical" evidence="11">
    <location>
        <begin position="295"/>
        <end position="317"/>
    </location>
</feature>
<evidence type="ECO:0000313" key="14">
    <source>
        <dbReference type="RefSeq" id="XP_013772792.1"/>
    </source>
</evidence>
<evidence type="ECO:0000256" key="10">
    <source>
        <dbReference type="SAM" id="MobiDB-lite"/>
    </source>
</evidence>
<keyword evidence="5" id="KW-0677">Repeat</keyword>
<organism evidence="13 14">
    <name type="scientific">Limulus polyphemus</name>
    <name type="common">Atlantic horseshoe crab</name>
    <dbReference type="NCBI Taxonomy" id="6850"/>
    <lineage>
        <taxon>Eukaryota</taxon>
        <taxon>Metazoa</taxon>
        <taxon>Ecdysozoa</taxon>
        <taxon>Arthropoda</taxon>
        <taxon>Chelicerata</taxon>
        <taxon>Merostomata</taxon>
        <taxon>Xiphosura</taxon>
        <taxon>Limulidae</taxon>
        <taxon>Limulus</taxon>
    </lineage>
</organism>
<keyword evidence="8 11" id="KW-1133">Transmembrane helix</keyword>
<evidence type="ECO:0000256" key="1">
    <source>
        <dbReference type="ARBA" id="ARBA00004141"/>
    </source>
</evidence>
<evidence type="ECO:0000256" key="3">
    <source>
        <dbReference type="ARBA" id="ARBA00022448"/>
    </source>
</evidence>
<dbReference type="PANTHER" id="PTHR19229">
    <property type="entry name" value="ATP-BINDING CASSETTE TRANSPORTER SUBFAMILY A ABCA"/>
    <property type="match status" value="1"/>
</dbReference>
<feature type="transmembrane region" description="Helical" evidence="11">
    <location>
        <begin position="108"/>
        <end position="130"/>
    </location>
</feature>
<feature type="transmembrane region" description="Helical" evidence="11">
    <location>
        <begin position="1175"/>
        <end position="1198"/>
    </location>
</feature>
<dbReference type="InterPro" id="IPR017871">
    <property type="entry name" value="ABC_transporter-like_CS"/>
</dbReference>
<dbReference type="Proteomes" id="UP000694941">
    <property type="component" value="Unplaced"/>
</dbReference>
<name>A0ABM1B1C8_LIMPO</name>